<name>A0A840NJR5_9PSEU</name>
<dbReference type="EMBL" id="JACHIV010000001">
    <property type="protein sequence ID" value="MBB5072826.1"/>
    <property type="molecule type" value="Genomic_DNA"/>
</dbReference>
<proteinExistence type="predicted"/>
<dbReference type="RefSeq" id="WP_184484426.1">
    <property type="nucleotide sequence ID" value="NZ_JACHIV010000001.1"/>
</dbReference>
<accession>A0A840NJR5</accession>
<reference evidence="1 2" key="1">
    <citation type="submission" date="2020-08" db="EMBL/GenBank/DDBJ databases">
        <title>Sequencing the genomes of 1000 actinobacteria strains.</title>
        <authorList>
            <person name="Klenk H.-P."/>
        </authorList>
    </citation>
    <scope>NUCLEOTIDE SEQUENCE [LARGE SCALE GENOMIC DNA]</scope>
    <source>
        <strain evidence="1 2">DSM 45582</strain>
    </source>
</reference>
<dbReference type="Proteomes" id="UP000580474">
    <property type="component" value="Unassembled WGS sequence"/>
</dbReference>
<evidence type="ECO:0000313" key="1">
    <source>
        <dbReference type="EMBL" id="MBB5072826.1"/>
    </source>
</evidence>
<evidence type="ECO:0008006" key="3">
    <source>
        <dbReference type="Google" id="ProtNLM"/>
    </source>
</evidence>
<comment type="caution">
    <text evidence="1">The sequence shown here is derived from an EMBL/GenBank/DDBJ whole genome shotgun (WGS) entry which is preliminary data.</text>
</comment>
<sequence length="142" mass="15139">MRTALLCLAACALAGCSGTPDGPPREQQVREYFAANNATARHGPQAQQDFFGRTQHPDYADRTCELDGLTVELDPALSTLRPDPAYAPDETGPPRGEVWVIGVEVTVRQEGTITGRQIGSQHLVLLDGRVHGFAPCPNGSGS</sequence>
<evidence type="ECO:0000313" key="2">
    <source>
        <dbReference type="Proteomes" id="UP000580474"/>
    </source>
</evidence>
<organism evidence="1 2">
    <name type="scientific">Saccharopolyspora gloriosae</name>
    <dbReference type="NCBI Taxonomy" id="455344"/>
    <lineage>
        <taxon>Bacteria</taxon>
        <taxon>Bacillati</taxon>
        <taxon>Actinomycetota</taxon>
        <taxon>Actinomycetes</taxon>
        <taxon>Pseudonocardiales</taxon>
        <taxon>Pseudonocardiaceae</taxon>
        <taxon>Saccharopolyspora</taxon>
    </lineage>
</organism>
<dbReference type="PROSITE" id="PS51257">
    <property type="entry name" value="PROKAR_LIPOPROTEIN"/>
    <property type="match status" value="1"/>
</dbReference>
<protein>
    <recommendedName>
        <fullName evidence="3">Lipoprotein</fullName>
    </recommendedName>
</protein>
<gene>
    <name evidence="1" type="ORF">BJ969_005914</name>
</gene>
<dbReference type="AlphaFoldDB" id="A0A840NJR5"/>
<keyword evidence="2" id="KW-1185">Reference proteome</keyword>